<evidence type="ECO:0000256" key="3">
    <source>
        <dbReference type="RuleBase" id="RU000363"/>
    </source>
</evidence>
<evidence type="ECO:0000256" key="1">
    <source>
        <dbReference type="ARBA" id="ARBA00006484"/>
    </source>
</evidence>
<gene>
    <name evidence="4" type="ORF">ACFOMH_07385</name>
</gene>
<comment type="caution">
    <text evidence="4">The sequence shown here is derived from an EMBL/GenBank/DDBJ whole genome shotgun (WGS) entry which is preliminary data.</text>
</comment>
<dbReference type="PROSITE" id="PS00061">
    <property type="entry name" value="ADH_SHORT"/>
    <property type="match status" value="1"/>
</dbReference>
<evidence type="ECO:0000256" key="2">
    <source>
        <dbReference type="ARBA" id="ARBA00023002"/>
    </source>
</evidence>
<dbReference type="InterPro" id="IPR002347">
    <property type="entry name" value="SDR_fam"/>
</dbReference>
<dbReference type="InterPro" id="IPR036291">
    <property type="entry name" value="NAD(P)-bd_dom_sf"/>
</dbReference>
<evidence type="ECO:0000313" key="5">
    <source>
        <dbReference type="Proteomes" id="UP001595721"/>
    </source>
</evidence>
<dbReference type="Pfam" id="PF00106">
    <property type="entry name" value="adh_short"/>
    <property type="match status" value="1"/>
</dbReference>
<dbReference type="EMBL" id="JBHRXJ010000004">
    <property type="protein sequence ID" value="MFC3527999.1"/>
    <property type="molecule type" value="Genomic_DNA"/>
</dbReference>
<dbReference type="PANTHER" id="PTHR44169">
    <property type="entry name" value="NADPH-DEPENDENT 1-ACYLDIHYDROXYACETONE PHOSPHATE REDUCTASE"/>
    <property type="match status" value="1"/>
</dbReference>
<dbReference type="PANTHER" id="PTHR44169:SF6">
    <property type="entry name" value="NADPH-DEPENDENT 1-ACYLDIHYDROXYACETONE PHOSPHATE REDUCTASE"/>
    <property type="match status" value="1"/>
</dbReference>
<proteinExistence type="inferred from homology"/>
<dbReference type="CDD" id="cd05374">
    <property type="entry name" value="17beta-HSD-like_SDR_c"/>
    <property type="match status" value="1"/>
</dbReference>
<dbReference type="PRINTS" id="PR00081">
    <property type="entry name" value="GDHRDH"/>
</dbReference>
<dbReference type="PRINTS" id="PR00080">
    <property type="entry name" value="SDRFAMILY"/>
</dbReference>
<keyword evidence="5" id="KW-1185">Reference proteome</keyword>
<organism evidence="4 5">
    <name type="scientific">Paracoccus mangrovi</name>
    <dbReference type="NCBI Taxonomy" id="1715645"/>
    <lineage>
        <taxon>Bacteria</taxon>
        <taxon>Pseudomonadati</taxon>
        <taxon>Pseudomonadota</taxon>
        <taxon>Alphaproteobacteria</taxon>
        <taxon>Rhodobacterales</taxon>
        <taxon>Paracoccaceae</taxon>
        <taxon>Paracoccus</taxon>
    </lineage>
</organism>
<dbReference type="SUPFAM" id="SSF51735">
    <property type="entry name" value="NAD(P)-binding Rossmann-fold domains"/>
    <property type="match status" value="1"/>
</dbReference>
<dbReference type="Proteomes" id="UP001595721">
    <property type="component" value="Unassembled WGS sequence"/>
</dbReference>
<name>A0ABV7R3V1_9RHOB</name>
<sequence length="272" mass="30171">MKTVLITGCSSGIGLDAARHMRGRGWRVIATCRRPEDIEARRAEGFDTLHLELGDEASVAACAQAALAMGPVDALVNNGAFAIPGAVEDLPRGALRSIFEANLFGTHDLTRHFLPHFRENGGRVVNISSVLGLAGIPWRGAYVATKFALEGLTDVLRVEMADTPVKVILIEPGPIGTRIRLNSIPHFETWIDWQASPRADQYRQTLLRRLYEPSAKKDRFELPPRAVSEKIAHALESRTPRPRYYVTTPTYIAGIGRRLLPTRALDWFARRS</sequence>
<dbReference type="Gene3D" id="3.40.50.720">
    <property type="entry name" value="NAD(P)-binding Rossmann-like Domain"/>
    <property type="match status" value="1"/>
</dbReference>
<dbReference type="RefSeq" id="WP_377743602.1">
    <property type="nucleotide sequence ID" value="NZ_JBHRXJ010000004.1"/>
</dbReference>
<keyword evidence="2" id="KW-0560">Oxidoreductase</keyword>
<evidence type="ECO:0000313" key="4">
    <source>
        <dbReference type="EMBL" id="MFC3527999.1"/>
    </source>
</evidence>
<dbReference type="InterPro" id="IPR020904">
    <property type="entry name" value="Sc_DH/Rdtase_CS"/>
</dbReference>
<comment type="similarity">
    <text evidence="1 3">Belongs to the short-chain dehydrogenases/reductases (SDR) family.</text>
</comment>
<accession>A0ABV7R3V1</accession>
<protein>
    <submittedName>
        <fullName evidence="4">SDR family NAD(P)-dependent oxidoreductase</fullName>
    </submittedName>
</protein>
<reference evidence="5" key="1">
    <citation type="journal article" date="2019" name="Int. J. Syst. Evol. Microbiol.">
        <title>The Global Catalogue of Microorganisms (GCM) 10K type strain sequencing project: providing services to taxonomists for standard genome sequencing and annotation.</title>
        <authorList>
            <consortium name="The Broad Institute Genomics Platform"/>
            <consortium name="The Broad Institute Genome Sequencing Center for Infectious Disease"/>
            <person name="Wu L."/>
            <person name="Ma J."/>
        </authorList>
    </citation>
    <scope>NUCLEOTIDE SEQUENCE [LARGE SCALE GENOMIC DNA]</scope>
    <source>
        <strain evidence="5">KCTC 42899</strain>
    </source>
</reference>